<proteinExistence type="predicted"/>
<dbReference type="PANTHER" id="PTHR22744">
    <property type="entry name" value="HELIX LOOP HELIX PROTEIN 21-RELATED"/>
    <property type="match status" value="1"/>
</dbReference>
<dbReference type="Gene3D" id="3.30.710.10">
    <property type="entry name" value="Potassium Channel Kv1.1, Chain A"/>
    <property type="match status" value="1"/>
</dbReference>
<comment type="caution">
    <text evidence="2">The sequence shown here is derived from an EMBL/GenBank/DDBJ whole genome shotgun (WGS) entry which is preliminary data.</text>
</comment>
<dbReference type="PANTHER" id="PTHR22744:SF17">
    <property type="entry name" value="BTB DOMAIN-CONTAINING PROTEIN"/>
    <property type="match status" value="1"/>
</dbReference>
<organism evidence="2 3">
    <name type="scientific">Caenorhabditis angaria</name>
    <dbReference type="NCBI Taxonomy" id="860376"/>
    <lineage>
        <taxon>Eukaryota</taxon>
        <taxon>Metazoa</taxon>
        <taxon>Ecdysozoa</taxon>
        <taxon>Nematoda</taxon>
        <taxon>Chromadorea</taxon>
        <taxon>Rhabditida</taxon>
        <taxon>Rhabditina</taxon>
        <taxon>Rhabditomorpha</taxon>
        <taxon>Rhabditoidea</taxon>
        <taxon>Rhabditidae</taxon>
        <taxon>Peloderinae</taxon>
        <taxon>Caenorhabditis</taxon>
    </lineage>
</organism>
<dbReference type="PROSITE" id="PS50097">
    <property type="entry name" value="BTB"/>
    <property type="match status" value="1"/>
</dbReference>
<dbReference type="SUPFAM" id="SSF54695">
    <property type="entry name" value="POZ domain"/>
    <property type="match status" value="1"/>
</dbReference>
<dbReference type="InterPro" id="IPR011333">
    <property type="entry name" value="SKP1/BTB/POZ_sf"/>
</dbReference>
<name>A0A9P1J1I5_9PELO</name>
<evidence type="ECO:0000313" key="2">
    <source>
        <dbReference type="EMBL" id="CAI5454972.1"/>
    </source>
</evidence>
<keyword evidence="3" id="KW-1185">Reference proteome</keyword>
<dbReference type="Proteomes" id="UP001152747">
    <property type="component" value="Unassembled WGS sequence"/>
</dbReference>
<feature type="domain" description="BTB" evidence="1">
    <location>
        <begin position="124"/>
        <end position="193"/>
    </location>
</feature>
<protein>
    <recommendedName>
        <fullName evidence="1">BTB domain-containing protein</fullName>
    </recommendedName>
</protein>
<dbReference type="Pfam" id="PF00651">
    <property type="entry name" value="BTB"/>
    <property type="match status" value="1"/>
</dbReference>
<dbReference type="SMART" id="SM00225">
    <property type="entry name" value="BTB"/>
    <property type="match status" value="1"/>
</dbReference>
<dbReference type="EMBL" id="CANHGI010000006">
    <property type="protein sequence ID" value="CAI5454972.1"/>
    <property type="molecule type" value="Genomic_DNA"/>
</dbReference>
<dbReference type="AlphaFoldDB" id="A0A9P1J1I5"/>
<dbReference type="InterPro" id="IPR000210">
    <property type="entry name" value="BTB/POZ_dom"/>
</dbReference>
<reference evidence="2" key="1">
    <citation type="submission" date="2022-11" db="EMBL/GenBank/DDBJ databases">
        <authorList>
            <person name="Kikuchi T."/>
        </authorList>
    </citation>
    <scope>NUCLEOTIDE SEQUENCE</scope>
    <source>
        <strain evidence="2">PS1010</strain>
    </source>
</reference>
<dbReference type="OrthoDB" id="6434269at2759"/>
<evidence type="ECO:0000313" key="3">
    <source>
        <dbReference type="Proteomes" id="UP001152747"/>
    </source>
</evidence>
<evidence type="ECO:0000259" key="1">
    <source>
        <dbReference type="PROSITE" id="PS50097"/>
    </source>
</evidence>
<accession>A0A9P1J1I5</accession>
<gene>
    <name evidence="2" type="ORF">CAMP_LOCUS17609</name>
</gene>
<dbReference type="CDD" id="cd18186">
    <property type="entry name" value="BTB_POZ_ZBTB_KLHL-like"/>
    <property type="match status" value="1"/>
</dbReference>
<sequence length="226" mass="26255">MIISTGSLQKTAIIELQNSFYFANPRHARTEFFIDGFLWKFCFDEQIITVKLLSEISDGDYINLILDVSDYTYRKTITAEISTNSLCFTFDWNSCTHSVQIGIDQKFIECQLSGHDFSKPDDLSDAVLIVENVIFHVHTTILSLFSPYFKTLFFGKFKESSDLSKPIELKEINPKSFRNFLNCLYSYPYNFKVTRENVTELLELAHFYDCKNVLAICETFIDKHNC</sequence>